<comment type="similarity">
    <text evidence="1">Belongs to the GEM family.</text>
</comment>
<dbReference type="InterPro" id="IPR004182">
    <property type="entry name" value="GRAM"/>
</dbReference>
<dbReference type="AlphaFoldDB" id="A0AAD7VGX6"/>
<dbReference type="InterPro" id="IPR011993">
    <property type="entry name" value="PH-like_dom_sf"/>
</dbReference>
<reference evidence="3" key="1">
    <citation type="journal article" date="2023" name="Science">
        <title>Elucidation of the pathway for biosynthesis of saponin adjuvants from the soapbark tree.</title>
        <authorList>
            <person name="Reed J."/>
            <person name="Orme A."/>
            <person name="El-Demerdash A."/>
            <person name="Owen C."/>
            <person name="Martin L.B.B."/>
            <person name="Misra R.C."/>
            <person name="Kikuchi S."/>
            <person name="Rejzek M."/>
            <person name="Martin A.C."/>
            <person name="Harkess A."/>
            <person name="Leebens-Mack J."/>
            <person name="Louveau T."/>
            <person name="Stephenson M.J."/>
            <person name="Osbourn A."/>
        </authorList>
    </citation>
    <scope>NUCLEOTIDE SEQUENCE</scope>
    <source>
        <strain evidence="3">S10</strain>
    </source>
</reference>
<dbReference type="EMBL" id="JARAOO010000003">
    <property type="protein sequence ID" value="KAJ7975426.1"/>
    <property type="molecule type" value="Genomic_DNA"/>
</dbReference>
<evidence type="ECO:0000313" key="4">
    <source>
        <dbReference type="Proteomes" id="UP001163823"/>
    </source>
</evidence>
<evidence type="ECO:0000259" key="2">
    <source>
        <dbReference type="SMART" id="SM00568"/>
    </source>
</evidence>
<dbReference type="KEGG" id="qsa:O6P43_005352"/>
<name>A0AAD7VGX6_QUISA</name>
<dbReference type="InterPro" id="IPR037848">
    <property type="entry name" value="GEM-like"/>
</dbReference>
<dbReference type="Pfam" id="PF02893">
    <property type="entry name" value="GRAM"/>
    <property type="match status" value="1"/>
</dbReference>
<evidence type="ECO:0000313" key="3">
    <source>
        <dbReference type="EMBL" id="KAJ7975426.1"/>
    </source>
</evidence>
<protein>
    <submittedName>
        <fullName evidence="3">GEM-like protein 4</fullName>
    </submittedName>
</protein>
<proteinExistence type="inferred from homology"/>
<dbReference type="PANTHER" id="PTHR31969">
    <property type="entry name" value="GEM-LIKE PROTEIN 2"/>
    <property type="match status" value="1"/>
</dbReference>
<keyword evidence="4" id="KW-1185">Reference proteome</keyword>
<comment type="caution">
    <text evidence="3">The sequence shown here is derived from an EMBL/GenBank/DDBJ whole genome shotgun (WGS) entry which is preliminary data.</text>
</comment>
<organism evidence="3 4">
    <name type="scientific">Quillaja saponaria</name>
    <name type="common">Soap bark tree</name>
    <dbReference type="NCBI Taxonomy" id="32244"/>
    <lineage>
        <taxon>Eukaryota</taxon>
        <taxon>Viridiplantae</taxon>
        <taxon>Streptophyta</taxon>
        <taxon>Embryophyta</taxon>
        <taxon>Tracheophyta</taxon>
        <taxon>Spermatophyta</taxon>
        <taxon>Magnoliopsida</taxon>
        <taxon>eudicotyledons</taxon>
        <taxon>Gunneridae</taxon>
        <taxon>Pentapetalae</taxon>
        <taxon>rosids</taxon>
        <taxon>fabids</taxon>
        <taxon>Fabales</taxon>
        <taxon>Quillajaceae</taxon>
        <taxon>Quillaja</taxon>
    </lineage>
</organism>
<gene>
    <name evidence="3" type="ORF">O6P43_005352</name>
</gene>
<dbReference type="SMART" id="SM00568">
    <property type="entry name" value="GRAM"/>
    <property type="match status" value="1"/>
</dbReference>
<dbReference type="Gene3D" id="2.30.29.30">
    <property type="entry name" value="Pleckstrin-homology domain (PH domain)/Phosphotyrosine-binding domain (PTB)"/>
    <property type="match status" value="1"/>
</dbReference>
<sequence length="443" mass="50112">MSSQQWQTLDKYLEEDWNHVEVSFAMSIGTVKWCGVHAYKKETNMDDIQFTIPNAQNAIVPFESNHDVAREREDVISYTEVEKIDNSLQLLKYFRISKTTDKDKAIMVYYEEHETKMWARGTNIGKEITIKDDKRTTAEEDEGDAKIEQKKTLGEKSISFAYRMSEHVRLRSKLSDTVSSALNFGAAFVVMGGRENIFKITFGMKEGEELLKASHCYKNTTAAPIPGALFISTEKVAFCSEDFDDKLVILIGNIKDVTLSRNVKEPTQKYIEIVTEDKSKYQFRGFLRYESAFKNLRKAISRNSEKMTMKIDEAAVKAAHVAIEVADETAHEVAVEVTDEAAHEVADELSNAIVMEPEQKNELQCKGTSSVACEICEQVNQAPKISENEKCSSSLGEKVIQEEEKISDTMKSTFTLGAKMVRQSGKEKISFLRKKLPSPFKSS</sequence>
<dbReference type="Proteomes" id="UP001163823">
    <property type="component" value="Chromosome 3"/>
</dbReference>
<accession>A0AAD7VGX6</accession>
<feature type="domain" description="GRAM" evidence="2">
    <location>
        <begin position="196"/>
        <end position="261"/>
    </location>
</feature>
<evidence type="ECO:0000256" key="1">
    <source>
        <dbReference type="ARBA" id="ARBA00009414"/>
    </source>
</evidence>